<keyword evidence="1" id="KW-0812">Transmembrane</keyword>
<protein>
    <submittedName>
        <fullName evidence="2">Uncharacterized protein</fullName>
    </submittedName>
</protein>
<feature type="transmembrane region" description="Helical" evidence="1">
    <location>
        <begin position="12"/>
        <end position="30"/>
    </location>
</feature>
<dbReference type="AlphaFoldDB" id="A0A839XK10"/>
<dbReference type="EMBL" id="JACIBS010000001">
    <property type="protein sequence ID" value="MBB3662887.1"/>
    <property type="molecule type" value="Genomic_DNA"/>
</dbReference>
<proteinExistence type="predicted"/>
<feature type="transmembrane region" description="Helical" evidence="1">
    <location>
        <begin position="36"/>
        <end position="55"/>
    </location>
</feature>
<comment type="caution">
    <text evidence="2">The sequence shown here is derived from an EMBL/GenBank/DDBJ whole genome shotgun (WGS) entry which is preliminary data.</text>
</comment>
<keyword evidence="1" id="KW-1133">Transmembrane helix</keyword>
<evidence type="ECO:0000313" key="3">
    <source>
        <dbReference type="Proteomes" id="UP000564573"/>
    </source>
</evidence>
<gene>
    <name evidence="2" type="ORF">FB384_001791</name>
</gene>
<evidence type="ECO:0000313" key="2">
    <source>
        <dbReference type="EMBL" id="MBB3662887.1"/>
    </source>
</evidence>
<reference evidence="2 3" key="1">
    <citation type="submission" date="2020-08" db="EMBL/GenBank/DDBJ databases">
        <title>Sequencing the genomes of 1000 actinobacteria strains.</title>
        <authorList>
            <person name="Klenk H.-P."/>
        </authorList>
    </citation>
    <scope>NUCLEOTIDE SEQUENCE [LARGE SCALE GENOMIC DNA]</scope>
    <source>
        <strain evidence="2 3">DSM 45267</strain>
    </source>
</reference>
<accession>A0A839XK10</accession>
<dbReference type="RefSeq" id="WP_228725990.1">
    <property type="nucleotide sequence ID" value="NZ_JACIBS010000001.1"/>
</dbReference>
<dbReference type="Proteomes" id="UP000564573">
    <property type="component" value="Unassembled WGS sequence"/>
</dbReference>
<keyword evidence="1" id="KW-0472">Membrane</keyword>
<name>A0A839XK10_9PSEU</name>
<keyword evidence="3" id="KW-1185">Reference proteome</keyword>
<sequence length="157" mass="17741">MLEWFYPTRTGRVMAGASMSAILVVFGVILDGGFSWMGVWWLWIIILPWPLVFLVSAGSEQVCAGVDWLALDGYAYVKTYDLVTVKVHLDGAAHAIEMVDSQGRSLRPKIIRLQRNHRLWDLVYNGILHSVHVGGAETNKRARDYLLLDHPPTLRPQ</sequence>
<evidence type="ECO:0000256" key="1">
    <source>
        <dbReference type="SAM" id="Phobius"/>
    </source>
</evidence>
<organism evidence="2 3">
    <name type="scientific">Prauserella sediminis</name>
    <dbReference type="NCBI Taxonomy" id="577680"/>
    <lineage>
        <taxon>Bacteria</taxon>
        <taxon>Bacillati</taxon>
        <taxon>Actinomycetota</taxon>
        <taxon>Actinomycetes</taxon>
        <taxon>Pseudonocardiales</taxon>
        <taxon>Pseudonocardiaceae</taxon>
        <taxon>Prauserella</taxon>
        <taxon>Prauserella salsuginis group</taxon>
    </lineage>
</organism>